<evidence type="ECO:0000256" key="3">
    <source>
        <dbReference type="ARBA" id="ARBA00023163"/>
    </source>
</evidence>
<evidence type="ECO:0000313" key="5">
    <source>
        <dbReference type="EMBL" id="TNC40483.1"/>
    </source>
</evidence>
<dbReference type="InterPro" id="IPR036390">
    <property type="entry name" value="WH_DNA-bd_sf"/>
</dbReference>
<comment type="caution">
    <text evidence="5">The sequence shown here is derived from an EMBL/GenBank/DDBJ whole genome shotgun (WGS) entry which is preliminary data.</text>
</comment>
<dbReference type="PRINTS" id="PR00035">
    <property type="entry name" value="HTHGNTR"/>
</dbReference>
<dbReference type="EMBL" id="VDFR01000057">
    <property type="protein sequence ID" value="TNC46318.1"/>
    <property type="molecule type" value="Genomic_DNA"/>
</dbReference>
<dbReference type="InterPro" id="IPR008920">
    <property type="entry name" value="TF_FadR/GntR_C"/>
</dbReference>
<dbReference type="GO" id="GO:0003677">
    <property type="term" value="F:DNA binding"/>
    <property type="evidence" value="ECO:0007669"/>
    <property type="project" value="UniProtKB-KW"/>
</dbReference>
<keyword evidence="2" id="KW-0238">DNA-binding</keyword>
<dbReference type="SUPFAM" id="SSF46785">
    <property type="entry name" value="Winged helix' DNA-binding domain"/>
    <property type="match status" value="1"/>
</dbReference>
<dbReference type="SUPFAM" id="SSF48008">
    <property type="entry name" value="GntR ligand-binding domain-like"/>
    <property type="match status" value="1"/>
</dbReference>
<dbReference type="EMBL" id="VDFR01000109">
    <property type="protein sequence ID" value="TNC40483.1"/>
    <property type="molecule type" value="Genomic_DNA"/>
</dbReference>
<organism evidence="5 7">
    <name type="scientific">Mumia zhuanghuii</name>
    <dbReference type="NCBI Taxonomy" id="2585211"/>
    <lineage>
        <taxon>Bacteria</taxon>
        <taxon>Bacillati</taxon>
        <taxon>Actinomycetota</taxon>
        <taxon>Actinomycetes</taxon>
        <taxon>Propionibacteriales</taxon>
        <taxon>Nocardioidaceae</taxon>
        <taxon>Mumia</taxon>
    </lineage>
</organism>
<evidence type="ECO:0000313" key="6">
    <source>
        <dbReference type="EMBL" id="TNC46318.1"/>
    </source>
</evidence>
<dbReference type="InterPro" id="IPR011711">
    <property type="entry name" value="GntR_C"/>
</dbReference>
<name>A0A5C4ME05_9ACTN</name>
<dbReference type="Gene3D" id="1.20.120.530">
    <property type="entry name" value="GntR ligand-binding domain-like"/>
    <property type="match status" value="1"/>
</dbReference>
<evidence type="ECO:0000259" key="4">
    <source>
        <dbReference type="PROSITE" id="PS50949"/>
    </source>
</evidence>
<keyword evidence="1" id="KW-0805">Transcription regulation</keyword>
<feature type="domain" description="HTH gntR-type" evidence="4">
    <location>
        <begin position="39"/>
        <end position="106"/>
    </location>
</feature>
<dbReference type="GO" id="GO:0003700">
    <property type="term" value="F:DNA-binding transcription factor activity"/>
    <property type="evidence" value="ECO:0007669"/>
    <property type="project" value="InterPro"/>
</dbReference>
<dbReference type="Gene3D" id="1.10.10.10">
    <property type="entry name" value="Winged helix-like DNA-binding domain superfamily/Winged helix DNA-binding domain"/>
    <property type="match status" value="1"/>
</dbReference>
<evidence type="ECO:0000256" key="2">
    <source>
        <dbReference type="ARBA" id="ARBA00023125"/>
    </source>
</evidence>
<gene>
    <name evidence="6" type="ORF">FHE65_12860</name>
    <name evidence="5" type="ORF">FHE65_22955</name>
</gene>
<dbReference type="AlphaFoldDB" id="A0A5C4ME05"/>
<dbReference type="PANTHER" id="PTHR43537">
    <property type="entry name" value="TRANSCRIPTIONAL REGULATOR, GNTR FAMILY"/>
    <property type="match status" value="1"/>
</dbReference>
<sequence length="253" mass="28346">MVTEETVKKMSPCRRHPVCNVEPLDCYAPEPMTLRSDTDSPTGRTYEAIRSQILSGRRFGGEWLREEDLASELGVSRTPVREALRRLAADGLVRHERHRGVQVQTWSVDDVEEIFEVRGMLEPYGARRAATSGLLDVDELSALADAMQRAAEEHELDAVTALNNRFHAAIIDGSGRARLGPLLRSVVHVPLVHNTFAHYTEPSLRRSLTQHHEIVAALRAGDPEWSESAMRAHIRHGWVSIRDRLPVDPTSDA</sequence>
<dbReference type="SMART" id="SM00895">
    <property type="entry name" value="FCD"/>
    <property type="match status" value="1"/>
</dbReference>
<protein>
    <submittedName>
        <fullName evidence="5">GntR family transcriptional regulator</fullName>
    </submittedName>
</protein>
<dbReference type="SMART" id="SM00345">
    <property type="entry name" value="HTH_GNTR"/>
    <property type="match status" value="1"/>
</dbReference>
<dbReference type="Pfam" id="PF00392">
    <property type="entry name" value="GntR"/>
    <property type="match status" value="1"/>
</dbReference>
<evidence type="ECO:0000313" key="7">
    <source>
        <dbReference type="Proteomes" id="UP000306740"/>
    </source>
</evidence>
<evidence type="ECO:0000256" key="1">
    <source>
        <dbReference type="ARBA" id="ARBA00023015"/>
    </source>
</evidence>
<dbReference type="PANTHER" id="PTHR43537:SF5">
    <property type="entry name" value="UXU OPERON TRANSCRIPTIONAL REGULATOR"/>
    <property type="match status" value="1"/>
</dbReference>
<dbReference type="InterPro" id="IPR000524">
    <property type="entry name" value="Tscrpt_reg_HTH_GntR"/>
</dbReference>
<dbReference type="Pfam" id="PF07729">
    <property type="entry name" value="FCD"/>
    <property type="match status" value="1"/>
</dbReference>
<dbReference type="PROSITE" id="PS50949">
    <property type="entry name" value="HTH_GNTR"/>
    <property type="match status" value="1"/>
</dbReference>
<proteinExistence type="predicted"/>
<dbReference type="CDD" id="cd07377">
    <property type="entry name" value="WHTH_GntR"/>
    <property type="match status" value="1"/>
</dbReference>
<dbReference type="Proteomes" id="UP000306740">
    <property type="component" value="Unassembled WGS sequence"/>
</dbReference>
<accession>A0A5C4ME05</accession>
<dbReference type="OrthoDB" id="8663149at2"/>
<reference evidence="5 7" key="1">
    <citation type="submission" date="2019-05" db="EMBL/GenBank/DDBJ databases">
        <title>Mumia sp. nov., isolated from the intestinal contents of plateau pika (Ochotona curzoniae) in the Qinghai-Tibet plateau of China.</title>
        <authorList>
            <person name="Tian Z."/>
        </authorList>
    </citation>
    <scope>NUCLEOTIDE SEQUENCE [LARGE SCALE GENOMIC DNA]</scope>
    <source>
        <strain evidence="7">527</strain>
        <strain evidence="5">Z527</strain>
    </source>
</reference>
<dbReference type="InterPro" id="IPR036388">
    <property type="entry name" value="WH-like_DNA-bd_sf"/>
</dbReference>
<keyword evidence="3" id="KW-0804">Transcription</keyword>